<dbReference type="OrthoDB" id="9874973at2"/>
<gene>
    <name evidence="1" type="ORF">AWB82_06259</name>
</gene>
<reference evidence="1" key="1">
    <citation type="submission" date="2016-01" db="EMBL/GenBank/DDBJ databases">
        <authorList>
            <person name="Peeters C."/>
        </authorList>
    </citation>
    <scope>NUCLEOTIDE SEQUENCE [LARGE SCALE GENOMIC DNA]</scope>
    <source>
        <strain evidence="1">LMG 29325</strain>
    </source>
</reference>
<accession>A0A158D3Z9</accession>
<sequence>MDEPSEIISVQHEEGGWIWSITVPDPAEHRMKLFRQSARACATYEAELALEELRAADAGNS</sequence>
<keyword evidence="2" id="KW-1185">Reference proteome</keyword>
<name>A0A158D3Z9_9BURK</name>
<proteinExistence type="predicted"/>
<comment type="caution">
    <text evidence="1">The sequence shown here is derived from an EMBL/GenBank/DDBJ whole genome shotgun (WGS) entry which is preliminary data.</text>
</comment>
<dbReference type="EMBL" id="FCOJ02000069">
    <property type="protein sequence ID" value="SAK89362.1"/>
    <property type="molecule type" value="Genomic_DNA"/>
</dbReference>
<dbReference type="RefSeq" id="WP_086973181.1">
    <property type="nucleotide sequence ID" value="NZ_FCOJ02000069.1"/>
</dbReference>
<organism evidence="1 2">
    <name type="scientific">Caballeronia glebae</name>
    <dbReference type="NCBI Taxonomy" id="1777143"/>
    <lineage>
        <taxon>Bacteria</taxon>
        <taxon>Pseudomonadati</taxon>
        <taxon>Pseudomonadota</taxon>
        <taxon>Betaproteobacteria</taxon>
        <taxon>Burkholderiales</taxon>
        <taxon>Burkholderiaceae</taxon>
        <taxon>Caballeronia</taxon>
    </lineage>
</organism>
<evidence type="ECO:0000313" key="1">
    <source>
        <dbReference type="EMBL" id="SAK89362.1"/>
    </source>
</evidence>
<protein>
    <submittedName>
        <fullName evidence="1">Uncharacterized protein</fullName>
    </submittedName>
</protein>
<dbReference type="AlphaFoldDB" id="A0A158D3Z9"/>
<evidence type="ECO:0000313" key="2">
    <source>
        <dbReference type="Proteomes" id="UP000054596"/>
    </source>
</evidence>
<dbReference type="Proteomes" id="UP000054596">
    <property type="component" value="Unassembled WGS sequence"/>
</dbReference>